<name>A0A291T9N3_9FIRM</name>
<dbReference type="RefSeq" id="WP_098923401.1">
    <property type="nucleotide sequence ID" value="NZ_CP023819.1"/>
</dbReference>
<accession>A0A291T9N3</accession>
<gene>
    <name evidence="2" type="ORF">CRH10_05710</name>
</gene>
<sequence>MNLSTFELLKTMDADASKGWIELDESQIKKLQHVVLGIAVDIFSFCEKHQLKVFLGGGSCLGAVRHHGFIPWDDDMDLNMPRKDYEIFRELFPREYGDKYWIHTPEQTENYGSLMAKVLLKNTVVRKYEDVTSDECGAFVDIFIIENAPDNRFVRKIHGYGCIVLSGLVSCRRFYRDYPHILFLFAGNNQVRKTIQTKARIGWLLSWMSLDGWTHLANNWNKSYKDESTRYVTIPTGRKRYFGELYLREAYMNTIEADFEKYKFAITADYDNYLKKLYKNYMEIPPVEKRERHLLLELKL</sequence>
<dbReference type="PANTHER" id="PTHR43404:SF2">
    <property type="entry name" value="LIPOPOLYSACCHARIDE CHOLINEPHOSPHOTRANSFERASE LICD"/>
    <property type="match status" value="1"/>
</dbReference>
<dbReference type="InterPro" id="IPR052942">
    <property type="entry name" value="LPS_cholinephosphotransferase"/>
</dbReference>
<dbReference type="Proteomes" id="UP000223709">
    <property type="component" value="Chromosome"/>
</dbReference>
<organism evidence="2 3">
    <name type="scientific">Faecalibacterium prausnitzii</name>
    <dbReference type="NCBI Taxonomy" id="853"/>
    <lineage>
        <taxon>Bacteria</taxon>
        <taxon>Bacillati</taxon>
        <taxon>Bacillota</taxon>
        <taxon>Clostridia</taxon>
        <taxon>Eubacteriales</taxon>
        <taxon>Oscillospiraceae</taxon>
        <taxon>Faecalibacterium</taxon>
    </lineage>
</organism>
<dbReference type="GO" id="GO:0016740">
    <property type="term" value="F:transferase activity"/>
    <property type="evidence" value="ECO:0007669"/>
    <property type="project" value="UniProtKB-KW"/>
</dbReference>
<keyword evidence="2" id="KW-0808">Transferase</keyword>
<dbReference type="PANTHER" id="PTHR43404">
    <property type="entry name" value="LIPOPOLYSACCHARIDE CHOLINEPHOSPHOTRANSFERASE LICD"/>
    <property type="match status" value="1"/>
</dbReference>
<evidence type="ECO:0000259" key="1">
    <source>
        <dbReference type="Pfam" id="PF04991"/>
    </source>
</evidence>
<evidence type="ECO:0000313" key="3">
    <source>
        <dbReference type="Proteomes" id="UP000223709"/>
    </source>
</evidence>
<dbReference type="Pfam" id="PF04991">
    <property type="entry name" value="LicD"/>
    <property type="match status" value="1"/>
</dbReference>
<evidence type="ECO:0000313" key="2">
    <source>
        <dbReference type="EMBL" id="ATL89825.1"/>
    </source>
</evidence>
<protein>
    <submittedName>
        <fullName evidence="2">Lipopolysaccharide cholinephosphotransferase</fullName>
    </submittedName>
</protein>
<dbReference type="AlphaFoldDB" id="A0A291T9N3"/>
<proteinExistence type="predicted"/>
<dbReference type="EMBL" id="CP023819">
    <property type="protein sequence ID" value="ATL89825.1"/>
    <property type="molecule type" value="Genomic_DNA"/>
</dbReference>
<dbReference type="GO" id="GO:0009100">
    <property type="term" value="P:glycoprotein metabolic process"/>
    <property type="evidence" value="ECO:0007669"/>
    <property type="project" value="UniProtKB-ARBA"/>
</dbReference>
<reference evidence="2 3" key="1">
    <citation type="submission" date="2017-10" db="EMBL/GenBank/DDBJ databases">
        <title>Complete Genome Sequence of Faecalibacterium prausnitzii isolated from the gut of healthy adult Indian.</title>
        <authorList>
            <person name="Bag S."/>
            <person name="Ghosh T.S."/>
            <person name="Das B."/>
        </authorList>
    </citation>
    <scope>NUCLEOTIDE SEQUENCE [LARGE SCALE GENOMIC DNA]</scope>
    <source>
        <strain evidence="2 3">Indica</strain>
    </source>
</reference>
<feature type="domain" description="LicD/FKTN/FKRP nucleotidyltransferase" evidence="1">
    <location>
        <begin position="46"/>
        <end position="279"/>
    </location>
</feature>
<dbReference type="InterPro" id="IPR007074">
    <property type="entry name" value="LicD/FKTN/FKRP_NTP_transf"/>
</dbReference>